<proteinExistence type="predicted"/>
<comment type="caution">
    <text evidence="3">The sequence shown here is derived from an EMBL/GenBank/DDBJ whole genome shotgun (WGS) entry which is preliminary data.</text>
</comment>
<evidence type="ECO:0000313" key="4">
    <source>
        <dbReference type="Proteomes" id="UP000273119"/>
    </source>
</evidence>
<keyword evidence="2" id="KW-0812">Transmembrane</keyword>
<protein>
    <submittedName>
        <fullName evidence="3">Uncharacterized protein</fullName>
    </submittedName>
</protein>
<feature type="transmembrane region" description="Helical" evidence="2">
    <location>
        <begin position="21"/>
        <end position="43"/>
    </location>
</feature>
<organism evidence="3 4">
    <name type="scientific">Galactobacter caseinivorans</name>
    <dbReference type="NCBI Taxonomy" id="2676123"/>
    <lineage>
        <taxon>Bacteria</taxon>
        <taxon>Bacillati</taxon>
        <taxon>Actinomycetota</taxon>
        <taxon>Actinomycetes</taxon>
        <taxon>Micrococcales</taxon>
        <taxon>Micrococcaceae</taxon>
        <taxon>Galactobacter</taxon>
    </lineage>
</organism>
<evidence type="ECO:0000313" key="3">
    <source>
        <dbReference type="EMBL" id="RKW70413.1"/>
    </source>
</evidence>
<evidence type="ECO:0000256" key="1">
    <source>
        <dbReference type="SAM" id="MobiDB-lite"/>
    </source>
</evidence>
<dbReference type="Proteomes" id="UP000273119">
    <property type="component" value="Unassembled WGS sequence"/>
</dbReference>
<feature type="transmembrane region" description="Helical" evidence="2">
    <location>
        <begin position="166"/>
        <end position="190"/>
    </location>
</feature>
<feature type="region of interest" description="Disordered" evidence="1">
    <location>
        <begin position="1"/>
        <end position="20"/>
    </location>
</feature>
<keyword evidence="2" id="KW-1133">Transmembrane helix</keyword>
<gene>
    <name evidence="3" type="ORF">DWQ67_07995</name>
</gene>
<keyword evidence="2" id="KW-0472">Membrane</keyword>
<name>A0A496PIU0_9MICC</name>
<dbReference type="AlphaFoldDB" id="A0A496PIU0"/>
<reference evidence="3 4" key="1">
    <citation type="submission" date="2018-07" db="EMBL/GenBank/DDBJ databases">
        <title>Arthrobacter sp. nov., isolated from raw cow's milk with high bacterial count.</title>
        <authorList>
            <person name="Hahne J."/>
            <person name="Isele D."/>
            <person name="Lipski A."/>
        </authorList>
    </citation>
    <scope>NUCLEOTIDE SEQUENCE [LARGE SCALE GENOMIC DNA]</scope>
    <source>
        <strain evidence="3 4">JZ R-183</strain>
    </source>
</reference>
<evidence type="ECO:0000256" key="2">
    <source>
        <dbReference type="SAM" id="Phobius"/>
    </source>
</evidence>
<dbReference type="RefSeq" id="WP_121485066.1">
    <property type="nucleotide sequence ID" value="NZ_QQXL01000004.1"/>
</dbReference>
<accession>A0A496PIU0</accession>
<dbReference type="EMBL" id="QQXL01000004">
    <property type="protein sequence ID" value="RKW70413.1"/>
    <property type="molecule type" value="Genomic_DNA"/>
</dbReference>
<sequence length="200" mass="21197">MMPYPGSEPEQAPQRPGRAKLPAKGTVVACILGLLFALAAWGMGGAFISGESGNRDLASELRSSGKSAMVEDARIRGTKNSTNTNAAPQLELTFTDAQGKVQKGTTYFFPDTVGGAPMRTAWVDQFSGKETIVGAEVRYQAADPSRVMLASEIPPMASSPINVISYFGWVFRGLSLVIALVCVITLIRVIRSRSGGGKQA</sequence>
<keyword evidence="4" id="KW-1185">Reference proteome</keyword>